<dbReference type="AlphaFoldDB" id="A0A5M3X0C8"/>
<proteinExistence type="predicted"/>
<evidence type="ECO:0000313" key="3">
    <source>
        <dbReference type="Proteomes" id="UP000331127"/>
    </source>
</evidence>
<feature type="compositionally biased region" description="Basic and acidic residues" evidence="1">
    <location>
        <begin position="663"/>
        <end position="674"/>
    </location>
</feature>
<accession>A0A5M3X0C8</accession>
<feature type="region of interest" description="Disordered" evidence="1">
    <location>
        <begin position="566"/>
        <end position="594"/>
    </location>
</feature>
<feature type="compositionally biased region" description="Basic and acidic residues" evidence="1">
    <location>
        <begin position="611"/>
        <end position="621"/>
    </location>
</feature>
<organism evidence="2 3">
    <name type="scientific">Acrocarpospora macrocephala</name>
    <dbReference type="NCBI Taxonomy" id="150177"/>
    <lineage>
        <taxon>Bacteria</taxon>
        <taxon>Bacillati</taxon>
        <taxon>Actinomycetota</taxon>
        <taxon>Actinomycetes</taxon>
        <taxon>Streptosporangiales</taxon>
        <taxon>Streptosporangiaceae</taxon>
        <taxon>Acrocarpospora</taxon>
    </lineage>
</organism>
<protein>
    <submittedName>
        <fullName evidence="2">Uncharacterized protein</fullName>
    </submittedName>
</protein>
<feature type="compositionally biased region" description="Low complexity" evidence="1">
    <location>
        <begin position="643"/>
        <end position="654"/>
    </location>
</feature>
<dbReference type="RefSeq" id="WP_155360329.1">
    <property type="nucleotide sequence ID" value="NZ_BAAAHL010000073.1"/>
</dbReference>
<name>A0A5M3X0C8_9ACTN</name>
<reference evidence="2 3" key="1">
    <citation type="submission" date="2019-10" db="EMBL/GenBank/DDBJ databases">
        <title>Whole genome shotgun sequence of Acrocarpospora macrocephala NBRC 16266.</title>
        <authorList>
            <person name="Ichikawa N."/>
            <person name="Kimura A."/>
            <person name="Kitahashi Y."/>
            <person name="Komaki H."/>
            <person name="Oguchi A."/>
        </authorList>
    </citation>
    <scope>NUCLEOTIDE SEQUENCE [LARGE SCALE GENOMIC DNA]</scope>
    <source>
        <strain evidence="2 3">NBRC 16266</strain>
    </source>
</reference>
<feature type="region of interest" description="Disordered" evidence="1">
    <location>
        <begin position="1"/>
        <end position="95"/>
    </location>
</feature>
<evidence type="ECO:0000256" key="1">
    <source>
        <dbReference type="SAM" id="MobiDB-lite"/>
    </source>
</evidence>
<comment type="caution">
    <text evidence="2">The sequence shown here is derived from an EMBL/GenBank/DDBJ whole genome shotgun (WGS) entry which is preliminary data.</text>
</comment>
<feature type="region of interest" description="Disordered" evidence="1">
    <location>
        <begin position="611"/>
        <end position="689"/>
    </location>
</feature>
<dbReference type="Proteomes" id="UP000331127">
    <property type="component" value="Unassembled WGS sequence"/>
</dbReference>
<keyword evidence="3" id="KW-1185">Reference proteome</keyword>
<dbReference type="OrthoDB" id="3528034at2"/>
<dbReference type="EMBL" id="BLAE01000071">
    <property type="protein sequence ID" value="GES15187.1"/>
    <property type="molecule type" value="Genomic_DNA"/>
</dbReference>
<feature type="compositionally biased region" description="Polar residues" evidence="1">
    <location>
        <begin position="67"/>
        <end position="77"/>
    </location>
</feature>
<evidence type="ECO:0000313" key="2">
    <source>
        <dbReference type="EMBL" id="GES15187.1"/>
    </source>
</evidence>
<gene>
    <name evidence="2" type="ORF">Amac_087840</name>
</gene>
<sequence length="689" mass="77097">MSTPEQNPKSRRLGQSGPTFPPPREKSPPRAKRPRPQPADLIDLTRDSPPRSPTLSLTKTKKRPSPITITPSPQLVESSEDSNYDLFDLPQEPMPSIRLDTEMPVETEVEIVIQHDADMPTEPNVEITIPPDAEFTFEPGDPLADLDEALRQRMPFRNLFDLADFTAKEPEMTKRLLTALRPPIHGSPQLARDWLAAVREVVPDQPFALAPYANRQGELWRVIGIALNLKEPDAAGMLAELYWTKPPIPPVDSAPIRKALGTPDRRAAFDTKLIALQNAALLPNETGMQRADMSGVGYDQSVTRPAADEWLKTHMTNRQKDVQAAHPVHDVWLKEMGEDPNLRHTRALDRLSDVLQTLEGNRVCVALLHKDREIGVFANFPDGYMGQDLEMLLRASRALNDQDAEKQVQDILALMRKRRPGREELITTRAKQRFEVRLRKSIEFLRALEEQHGRIRAVPYAAKGKGEIHAEMRAVSVARARPGVYDLGVGKLCCLKCWLILTDVLPNVFKRKVPTHRVAYAWPPPDFLTEPDLLRLAYNEPSAPLVVQKALRDSKATGVLVNVYSGAKSGPGEKTTEYASSEEDPGNEPWPTTAENTEAFETYLDDEVLRTDERPAGDLRRLRLTTQAEPKLPTKPKLKKVKGVPTPTSVPDDSGSSEDPDDPPAKRGDKSPDRKRLKRTPQVKSSPRG</sequence>